<dbReference type="Pfam" id="PF01541">
    <property type="entry name" value="GIY-YIG"/>
    <property type="match status" value="1"/>
</dbReference>
<proteinExistence type="predicted"/>
<protein>
    <recommendedName>
        <fullName evidence="1">GIY-YIG domain-containing protein</fullName>
    </recommendedName>
</protein>
<dbReference type="RefSeq" id="WP_068207914.1">
    <property type="nucleotide sequence ID" value="NZ_CP013355.1"/>
</dbReference>
<dbReference type="InterPro" id="IPR000305">
    <property type="entry name" value="GIY-YIG_endonuc"/>
</dbReference>
<reference evidence="3" key="1">
    <citation type="submission" date="2015-12" db="EMBL/GenBank/DDBJ databases">
        <title>Complete genome sequence of Lutibacter profundus strain LP1.</title>
        <authorList>
            <person name="Wissuwa J."/>
            <person name="Le Moine Bauer S."/>
            <person name="Stokke R."/>
            <person name="Dahle H."/>
            <person name="Steen I.H."/>
        </authorList>
    </citation>
    <scope>NUCLEOTIDE SEQUENCE [LARGE SCALE GENOMIC DNA]</scope>
    <source>
        <strain evidence="3">LP1</strain>
    </source>
</reference>
<dbReference type="KEGG" id="lut:Lupro_07070"/>
<accession>A0A109RNM4</accession>
<dbReference type="SUPFAM" id="SSF82771">
    <property type="entry name" value="GIY-YIG endonuclease"/>
    <property type="match status" value="1"/>
</dbReference>
<gene>
    <name evidence="2" type="ORF">Lupro_07070</name>
</gene>
<dbReference type="Proteomes" id="UP000059672">
    <property type="component" value="Chromosome"/>
</dbReference>
<feature type="domain" description="GIY-YIG" evidence="1">
    <location>
        <begin position="1"/>
        <end position="77"/>
    </location>
</feature>
<keyword evidence="3" id="KW-1185">Reference proteome</keyword>
<sequence length="94" mass="11343">MAYVYILHSASTNHYYTGSCKNLTSRLREHRTHIYTNSFTARASDWKVFLVIENLEYLQSRKIENHIKRMKSKIFIENLKKYPELIQKLKIKYS</sequence>
<evidence type="ECO:0000313" key="3">
    <source>
        <dbReference type="Proteomes" id="UP000059672"/>
    </source>
</evidence>
<evidence type="ECO:0000313" key="2">
    <source>
        <dbReference type="EMBL" id="AMC11021.1"/>
    </source>
</evidence>
<organism evidence="2 3">
    <name type="scientific">Lutibacter profundi</name>
    <dbReference type="NCBI Taxonomy" id="1622118"/>
    <lineage>
        <taxon>Bacteria</taxon>
        <taxon>Pseudomonadati</taxon>
        <taxon>Bacteroidota</taxon>
        <taxon>Flavobacteriia</taxon>
        <taxon>Flavobacteriales</taxon>
        <taxon>Flavobacteriaceae</taxon>
        <taxon>Lutibacter</taxon>
    </lineage>
</organism>
<reference evidence="2 3" key="2">
    <citation type="journal article" date="2016" name="Int. J. Syst. Evol. Microbiol.">
        <title>Lutibacter profundi sp. nov., isolated from a deep-sea hydrothermal system on the Arctic Mid-Ocean Ridge and emended description of the genus Lutibacter.</title>
        <authorList>
            <person name="Le Moine Bauer S."/>
            <person name="Roalkvam I."/>
            <person name="Steen I.H."/>
            <person name="Dahle H."/>
        </authorList>
    </citation>
    <scope>NUCLEOTIDE SEQUENCE [LARGE SCALE GENOMIC DNA]</scope>
    <source>
        <strain evidence="2 3">LP1</strain>
    </source>
</reference>
<dbReference type="OrthoDB" id="1495241at2"/>
<dbReference type="InterPro" id="IPR035901">
    <property type="entry name" value="GIY-YIG_endonuc_sf"/>
</dbReference>
<dbReference type="EMBL" id="CP013355">
    <property type="protein sequence ID" value="AMC11021.1"/>
    <property type="molecule type" value="Genomic_DNA"/>
</dbReference>
<dbReference type="AlphaFoldDB" id="A0A109RNM4"/>
<dbReference type="PROSITE" id="PS50164">
    <property type="entry name" value="GIY_YIG"/>
    <property type="match status" value="1"/>
</dbReference>
<evidence type="ECO:0000259" key="1">
    <source>
        <dbReference type="PROSITE" id="PS50164"/>
    </source>
</evidence>
<dbReference type="Gene3D" id="3.40.1440.10">
    <property type="entry name" value="GIY-YIG endonuclease"/>
    <property type="match status" value="1"/>
</dbReference>
<name>A0A109RNM4_9FLAO</name>